<proteinExistence type="predicted"/>
<dbReference type="EMBL" id="VSSQ01038086">
    <property type="protein sequence ID" value="MPM90958.1"/>
    <property type="molecule type" value="Genomic_DNA"/>
</dbReference>
<reference evidence="1" key="1">
    <citation type="submission" date="2019-08" db="EMBL/GenBank/DDBJ databases">
        <authorList>
            <person name="Kucharzyk K."/>
            <person name="Murdoch R.W."/>
            <person name="Higgins S."/>
            <person name="Loffler F."/>
        </authorList>
    </citation>
    <scope>NUCLEOTIDE SEQUENCE</scope>
</reference>
<dbReference type="AlphaFoldDB" id="A0A645DPB7"/>
<accession>A0A645DPB7</accession>
<name>A0A645DPB7_9ZZZZ</name>
<organism evidence="1">
    <name type="scientific">bioreactor metagenome</name>
    <dbReference type="NCBI Taxonomy" id="1076179"/>
    <lineage>
        <taxon>unclassified sequences</taxon>
        <taxon>metagenomes</taxon>
        <taxon>ecological metagenomes</taxon>
    </lineage>
</organism>
<sequence>MRILEYFAAAFGRSVTRERVDRVAIAVHVDFAAYEYGYERDARRKERLAD</sequence>
<evidence type="ECO:0000313" key="1">
    <source>
        <dbReference type="EMBL" id="MPM90958.1"/>
    </source>
</evidence>
<gene>
    <name evidence="1" type="ORF">SDC9_138081</name>
</gene>
<comment type="caution">
    <text evidence="1">The sequence shown here is derived from an EMBL/GenBank/DDBJ whole genome shotgun (WGS) entry which is preliminary data.</text>
</comment>
<protein>
    <submittedName>
        <fullName evidence="1">Uncharacterized protein</fullName>
    </submittedName>
</protein>